<comment type="domain">
    <text evidence="6">The SBD domain (substrate-binding domain) mediates the interaction with substrate proteins. It is related to the TRAF family.</text>
</comment>
<comment type="domain">
    <text evidence="6">The RING-type zinc finger domain is essential for ubiquitin ligase activity.</text>
</comment>
<accession>A0A7R9JDI1</accession>
<protein>
    <recommendedName>
        <fullName evidence="6">E3 ubiquitin-protein ligase</fullName>
        <ecNumber evidence="6">2.3.2.27</ecNumber>
    </recommendedName>
</protein>
<evidence type="ECO:0000256" key="6">
    <source>
        <dbReference type="RuleBase" id="RU201113"/>
    </source>
</evidence>
<evidence type="ECO:0000259" key="7">
    <source>
        <dbReference type="PROSITE" id="PS50089"/>
    </source>
</evidence>
<organism evidence="8">
    <name type="scientific">Timema californicum</name>
    <name type="common">California timema</name>
    <name type="synonym">Walking stick</name>
    <dbReference type="NCBI Taxonomy" id="61474"/>
    <lineage>
        <taxon>Eukaryota</taxon>
        <taxon>Metazoa</taxon>
        <taxon>Ecdysozoa</taxon>
        <taxon>Arthropoda</taxon>
        <taxon>Hexapoda</taxon>
        <taxon>Insecta</taxon>
        <taxon>Pterygota</taxon>
        <taxon>Neoptera</taxon>
        <taxon>Polyneoptera</taxon>
        <taxon>Phasmatodea</taxon>
        <taxon>Timematodea</taxon>
        <taxon>Timematoidea</taxon>
        <taxon>Timematidae</taxon>
        <taxon>Timema</taxon>
    </lineage>
</organism>
<dbReference type="SUPFAM" id="SSF49599">
    <property type="entry name" value="TRAF domain-like"/>
    <property type="match status" value="1"/>
</dbReference>
<dbReference type="GO" id="GO:0008270">
    <property type="term" value="F:zinc ion binding"/>
    <property type="evidence" value="ECO:0007669"/>
    <property type="project" value="UniProtKB-KW"/>
</dbReference>
<dbReference type="GO" id="GO:0016567">
    <property type="term" value="P:protein ubiquitination"/>
    <property type="evidence" value="ECO:0007669"/>
    <property type="project" value="UniProtKB-UniPathway"/>
</dbReference>
<evidence type="ECO:0000256" key="5">
    <source>
        <dbReference type="PROSITE-ProRule" id="PRU00175"/>
    </source>
</evidence>
<dbReference type="SUPFAM" id="SSF57850">
    <property type="entry name" value="RING/U-box"/>
    <property type="match status" value="1"/>
</dbReference>
<evidence type="ECO:0000256" key="1">
    <source>
        <dbReference type="ARBA" id="ARBA00009119"/>
    </source>
</evidence>
<dbReference type="Pfam" id="PF03145">
    <property type="entry name" value="Sina_TRAF"/>
    <property type="match status" value="1"/>
</dbReference>
<keyword evidence="4 6" id="KW-0862">Zinc</keyword>
<name>A0A7R9JDI1_TIMCA</name>
<comment type="similarity">
    <text evidence="1 6">Belongs to the SINA (Seven in absentia) family.</text>
</comment>
<feature type="domain" description="RING-type" evidence="7">
    <location>
        <begin position="28"/>
        <end position="63"/>
    </location>
</feature>
<comment type="catalytic activity">
    <reaction evidence="6">
        <text>S-ubiquitinyl-[E2 ubiquitin-conjugating enzyme]-L-cysteine + [acceptor protein]-L-lysine = [E2 ubiquitin-conjugating enzyme]-L-cysteine + N(6)-ubiquitinyl-[acceptor protein]-L-lysine.</text>
        <dbReference type="EC" id="2.3.2.27"/>
    </reaction>
</comment>
<dbReference type="Gene3D" id="3.30.40.10">
    <property type="entry name" value="Zinc/RING finger domain, C3HC4 (zinc finger)"/>
    <property type="match status" value="1"/>
</dbReference>
<comment type="function">
    <text evidence="6">E3 ubiquitin-protein ligase that mediates ubiquitination and subsequent proteasomal degradation of target proteins. E3 ubiquitin ligases accept ubiquitin from an E2 ubiquitin-conjugating enzyme in the form of a thioester and then directly transfers the ubiquitin to targeted substrates.</text>
</comment>
<comment type="pathway">
    <text evidence="6">Protein modification; protein ubiquitination.</text>
</comment>
<dbReference type="GO" id="GO:0043161">
    <property type="term" value="P:proteasome-mediated ubiquitin-dependent protein catabolic process"/>
    <property type="evidence" value="ECO:0007669"/>
    <property type="project" value="TreeGrafter"/>
</dbReference>
<keyword evidence="2 6" id="KW-0479">Metal-binding</keyword>
<dbReference type="InterPro" id="IPR049548">
    <property type="entry name" value="Sina-like_RING"/>
</dbReference>
<evidence type="ECO:0000256" key="3">
    <source>
        <dbReference type="ARBA" id="ARBA00022771"/>
    </source>
</evidence>
<evidence type="ECO:0000313" key="8">
    <source>
        <dbReference type="EMBL" id="CAD7576485.1"/>
    </source>
</evidence>
<sequence length="304" mass="34886">MVSRALTALKSGKIDKMLSKSLLSLLECPVCFEYMQTPIQQCLNGHSLCSNCRPKLDKCPSCRRSLSTTSRNVALEQIAEQCLNPSQGIGVELRPPKQHRVYDCLSGKPSVFQDLGCQWQGKRSELWRHVKETHGPLAMHLERSKLCFRLTKHNFTINAKTVILFYAMNELFWYHFHQDCKRNMWYQSVQYIGPISHASRFRYELEFSSEESRRRITFSRETHSDMEKMAAVFDSGDCFSIDLNSVKFFVSPNNCLNFKLANALVVLSSTAEDGTPPPQGLELGPHRASPDKHWVRMRLYNIAS</sequence>
<dbReference type="InterPro" id="IPR018121">
    <property type="entry name" value="7-in-absentia-prot_TRAF-dom"/>
</dbReference>
<dbReference type="GO" id="GO:0061630">
    <property type="term" value="F:ubiquitin protein ligase activity"/>
    <property type="evidence" value="ECO:0007669"/>
    <property type="project" value="UniProtKB-EC"/>
</dbReference>
<dbReference type="PANTHER" id="PTHR45877">
    <property type="entry name" value="E3 UBIQUITIN-PROTEIN LIGASE SIAH2"/>
    <property type="match status" value="1"/>
</dbReference>
<evidence type="ECO:0000256" key="2">
    <source>
        <dbReference type="ARBA" id="ARBA00022723"/>
    </source>
</evidence>
<dbReference type="GO" id="GO:0005737">
    <property type="term" value="C:cytoplasm"/>
    <property type="evidence" value="ECO:0007669"/>
    <property type="project" value="InterPro"/>
</dbReference>
<dbReference type="UniPathway" id="UPA00143"/>
<gene>
    <name evidence="8" type="ORF">TCMB3V08_LOCUS9053</name>
</gene>
<dbReference type="InterPro" id="IPR013083">
    <property type="entry name" value="Znf_RING/FYVE/PHD"/>
</dbReference>
<dbReference type="EC" id="2.3.2.27" evidence="6"/>
<proteinExistence type="inferred from homology"/>
<dbReference type="AlphaFoldDB" id="A0A7R9JDI1"/>
<evidence type="ECO:0000256" key="4">
    <source>
        <dbReference type="ARBA" id="ARBA00022833"/>
    </source>
</evidence>
<dbReference type="PANTHER" id="PTHR45877:SF2">
    <property type="entry name" value="E3 UBIQUITIN-PROTEIN LIGASE SINA-RELATED"/>
    <property type="match status" value="1"/>
</dbReference>
<reference evidence="8" key="1">
    <citation type="submission" date="2020-11" db="EMBL/GenBank/DDBJ databases">
        <authorList>
            <person name="Tran Van P."/>
        </authorList>
    </citation>
    <scope>NUCLEOTIDE SEQUENCE</scope>
</reference>
<dbReference type="InterPro" id="IPR008974">
    <property type="entry name" value="TRAF-like"/>
</dbReference>
<dbReference type="PROSITE" id="PS50089">
    <property type="entry name" value="ZF_RING_2"/>
    <property type="match status" value="1"/>
</dbReference>
<dbReference type="EMBL" id="OE184313">
    <property type="protein sequence ID" value="CAD7576485.1"/>
    <property type="molecule type" value="Genomic_DNA"/>
</dbReference>
<keyword evidence="3 5" id="KW-0863">Zinc-finger</keyword>
<dbReference type="GO" id="GO:0031624">
    <property type="term" value="F:ubiquitin conjugating enzyme binding"/>
    <property type="evidence" value="ECO:0007669"/>
    <property type="project" value="TreeGrafter"/>
</dbReference>
<dbReference type="InterPro" id="IPR004162">
    <property type="entry name" value="SINA-like_animal"/>
</dbReference>
<dbReference type="InterPro" id="IPR001841">
    <property type="entry name" value="Znf_RING"/>
</dbReference>
<keyword evidence="6" id="KW-0833">Ubl conjugation pathway</keyword>
<dbReference type="Pfam" id="PF21362">
    <property type="entry name" value="Sina_RING"/>
    <property type="match status" value="1"/>
</dbReference>
<dbReference type="Gene3D" id="2.60.210.10">
    <property type="entry name" value="Apoptosis, Tumor Necrosis Factor Receptor Associated Protein 2, Chain A"/>
    <property type="match status" value="1"/>
</dbReference>